<dbReference type="EMBL" id="CR382138">
    <property type="protein sequence ID" value="CAG89397.1"/>
    <property type="molecule type" value="Genomic_DNA"/>
</dbReference>
<dbReference type="eggNOG" id="ENOG502SXTV">
    <property type="taxonomic scope" value="Eukaryota"/>
</dbReference>
<dbReference type="OrthoDB" id="4079690at2759"/>
<dbReference type="HOGENOM" id="CLU_111194_0_0_1"/>
<dbReference type="OMA" id="VPKSEYI"/>
<dbReference type="InParanoid" id="Q6BL94"/>
<keyword evidence="2" id="KW-1185">Reference proteome</keyword>
<name>Q6BL94_DEBHA</name>
<dbReference type="VEuPathDB" id="FungiDB:DEHA2F15334g"/>
<protein>
    <submittedName>
        <fullName evidence="1">DEHA2F15334p</fullName>
    </submittedName>
</protein>
<dbReference type="RefSeq" id="XP_461027.1">
    <property type="nucleotide sequence ID" value="XM_461027.1"/>
</dbReference>
<dbReference type="KEGG" id="dha:DEHA2F15334g"/>
<evidence type="ECO:0000313" key="1">
    <source>
        <dbReference type="EMBL" id="CAG89397.1"/>
    </source>
</evidence>
<dbReference type="GeneID" id="2904154"/>
<sequence>MPPKLSKTSKTNQITIIKFKRNKSTYVLPLDLNAKASLSIANFKSSLARAVEQSGGLSLVEEDEETNKLDNDDIEVPKSEYIDNVENDGMVDDNEEDTKNIIQDVKGDDLILALPKDKTSPYDNTWIEITDDSSISSLKFNDYDIIAFKHVDDDTFFISEAAYDE</sequence>
<dbReference type="Proteomes" id="UP000000599">
    <property type="component" value="Chromosome F"/>
</dbReference>
<evidence type="ECO:0000313" key="2">
    <source>
        <dbReference type="Proteomes" id="UP000000599"/>
    </source>
</evidence>
<accession>Q6BL94</accession>
<reference evidence="1 2" key="1">
    <citation type="journal article" date="2004" name="Nature">
        <title>Genome evolution in yeasts.</title>
        <authorList>
            <consortium name="Genolevures"/>
            <person name="Dujon B."/>
            <person name="Sherman D."/>
            <person name="Fischer G."/>
            <person name="Durrens P."/>
            <person name="Casaregola S."/>
            <person name="Lafontaine I."/>
            <person name="de Montigny J."/>
            <person name="Marck C."/>
            <person name="Neuveglise C."/>
            <person name="Talla E."/>
            <person name="Goffard N."/>
            <person name="Frangeul L."/>
            <person name="Aigle M."/>
            <person name="Anthouard V."/>
            <person name="Babour A."/>
            <person name="Barbe V."/>
            <person name="Barnay S."/>
            <person name="Blanchin S."/>
            <person name="Beckerich J.M."/>
            <person name="Beyne E."/>
            <person name="Bleykasten C."/>
            <person name="Boisrame A."/>
            <person name="Boyer J."/>
            <person name="Cattolico L."/>
            <person name="Confanioleri F."/>
            <person name="de Daruvar A."/>
            <person name="Despons L."/>
            <person name="Fabre E."/>
            <person name="Fairhead C."/>
            <person name="Ferry-Dumazet H."/>
            <person name="Groppi A."/>
            <person name="Hantraye F."/>
            <person name="Hennequin C."/>
            <person name="Jauniaux N."/>
            <person name="Joyet P."/>
            <person name="Kachouri R."/>
            <person name="Kerrest A."/>
            <person name="Koszul R."/>
            <person name="Lemaire M."/>
            <person name="Lesur I."/>
            <person name="Ma L."/>
            <person name="Muller H."/>
            <person name="Nicaud J.M."/>
            <person name="Nikolski M."/>
            <person name="Oztas S."/>
            <person name="Ozier-Kalogeropoulos O."/>
            <person name="Pellenz S."/>
            <person name="Potier S."/>
            <person name="Richard G.F."/>
            <person name="Straub M.L."/>
            <person name="Suleau A."/>
            <person name="Swennene D."/>
            <person name="Tekaia F."/>
            <person name="Wesolowski-Louvel M."/>
            <person name="Westhof E."/>
            <person name="Wirth B."/>
            <person name="Zeniou-Meyer M."/>
            <person name="Zivanovic I."/>
            <person name="Bolotin-Fukuhara M."/>
            <person name="Thierry A."/>
            <person name="Bouchier C."/>
            <person name="Caudron B."/>
            <person name="Scarpelli C."/>
            <person name="Gaillardin C."/>
            <person name="Weissenbach J."/>
            <person name="Wincker P."/>
            <person name="Souciet J.L."/>
        </authorList>
    </citation>
    <scope>NUCLEOTIDE SEQUENCE [LARGE SCALE GENOMIC DNA]</scope>
    <source>
        <strain evidence="2">ATCC 36239 / CBS 767 / BCRC 21394 / JCM 1990 / NBRC 0083 / IGC 2968</strain>
    </source>
</reference>
<dbReference type="AlphaFoldDB" id="Q6BL94"/>
<organism evidence="1 2">
    <name type="scientific">Debaryomyces hansenii (strain ATCC 36239 / CBS 767 / BCRC 21394 / JCM 1990 / NBRC 0083 / IGC 2968)</name>
    <name type="common">Yeast</name>
    <name type="synonym">Torulaspora hansenii</name>
    <dbReference type="NCBI Taxonomy" id="284592"/>
    <lineage>
        <taxon>Eukaryota</taxon>
        <taxon>Fungi</taxon>
        <taxon>Dikarya</taxon>
        <taxon>Ascomycota</taxon>
        <taxon>Saccharomycotina</taxon>
        <taxon>Pichiomycetes</taxon>
        <taxon>Debaryomycetaceae</taxon>
        <taxon>Debaryomyces</taxon>
    </lineage>
</organism>
<proteinExistence type="predicted"/>
<gene>
    <name evidence="1" type="ordered locus">DEHA2F15334g</name>
</gene>